<dbReference type="AlphaFoldDB" id="L2GUB7"/>
<dbReference type="GeneID" id="19879432"/>
<feature type="domain" description="Core Histone H2A/H2B/H3" evidence="3">
    <location>
        <begin position="89"/>
        <end position="168"/>
    </location>
</feature>
<evidence type="ECO:0000259" key="3">
    <source>
        <dbReference type="Pfam" id="PF00125"/>
    </source>
</evidence>
<dbReference type="STRING" id="948595.L2GUB7"/>
<dbReference type="InParanoid" id="L2GUB7"/>
<dbReference type="Proteomes" id="UP000011081">
    <property type="component" value="Unassembled WGS sequence"/>
</dbReference>
<dbReference type="Gene3D" id="1.10.20.10">
    <property type="entry name" value="Histone, subunit A"/>
    <property type="match status" value="1"/>
</dbReference>
<dbReference type="Pfam" id="PF00125">
    <property type="entry name" value="Histone"/>
    <property type="match status" value="1"/>
</dbReference>
<dbReference type="InterPro" id="IPR009072">
    <property type="entry name" value="Histone-fold"/>
</dbReference>
<sequence>MYDNCTIYLTIHSLHHIIYYFTALHLLLRPSLPILQYHPYLLRPIPAAPFTSKTSSKQIKAENFLIPMASTKSTDPKQKADEREQSQRPRRRANPKNLESSALYKSSVKRLVRERLKDNYTISSAAVTILSSIAFDFFSMIGTTAGDLSKSVSKLTVGATEVKSAIRLELGGRELSNNIIVDMEAAMKKYGGKSADK</sequence>
<dbReference type="HOGENOM" id="CLU_1385113_0_0_1"/>
<feature type="region of interest" description="Disordered" evidence="1">
    <location>
        <begin position="71"/>
        <end position="99"/>
    </location>
</feature>
<keyword evidence="2" id="KW-0812">Transmembrane</keyword>
<reference evidence="5" key="1">
    <citation type="submission" date="2011-03" db="EMBL/GenBank/DDBJ databases">
        <title>The genome sequence of Vavraia culicis strain floridensis.</title>
        <authorList>
            <consortium name="The Broad Institute Genome Sequencing Platform"/>
            <person name="Cuomo C."/>
            <person name="Becnel J."/>
            <person name="Sanscrainte N."/>
            <person name="Young S.K."/>
            <person name="Zeng Q."/>
            <person name="Gargeya S."/>
            <person name="Fitzgerald M."/>
            <person name="Haas B."/>
            <person name="Abouelleil A."/>
            <person name="Alvarado L."/>
            <person name="Arachchi H.M."/>
            <person name="Berlin A."/>
            <person name="Chapman S.B."/>
            <person name="Gearin G."/>
            <person name="Goldberg J."/>
            <person name="Griggs A."/>
            <person name="Gujja S."/>
            <person name="Hansen M."/>
            <person name="Heiman D."/>
            <person name="Howarth C."/>
            <person name="Larimer J."/>
            <person name="Lui A."/>
            <person name="MacDonald P.J.P."/>
            <person name="McCowen C."/>
            <person name="Montmayeur A."/>
            <person name="Murphy C."/>
            <person name="Neiman D."/>
            <person name="Pearson M."/>
            <person name="Priest M."/>
            <person name="Roberts A."/>
            <person name="Saif S."/>
            <person name="Shea T."/>
            <person name="Sisk P."/>
            <person name="Stolte C."/>
            <person name="Sykes S."/>
            <person name="Wortman J."/>
            <person name="Nusbaum C."/>
            <person name="Birren B."/>
        </authorList>
    </citation>
    <scope>NUCLEOTIDE SEQUENCE [LARGE SCALE GENOMIC DNA]</scope>
    <source>
        <strain evidence="5">floridensis</strain>
    </source>
</reference>
<dbReference type="RefSeq" id="XP_008074574.1">
    <property type="nucleotide sequence ID" value="XM_008076383.1"/>
</dbReference>
<evidence type="ECO:0000256" key="2">
    <source>
        <dbReference type="SAM" id="Phobius"/>
    </source>
</evidence>
<evidence type="ECO:0000313" key="4">
    <source>
        <dbReference type="EMBL" id="ELA46937.1"/>
    </source>
</evidence>
<name>L2GUB7_VAVCU</name>
<keyword evidence="2" id="KW-1133">Transmembrane helix</keyword>
<protein>
    <recommendedName>
        <fullName evidence="3">Core Histone H2A/H2B/H3 domain-containing protein</fullName>
    </recommendedName>
</protein>
<dbReference type="OrthoDB" id="2192075at2759"/>
<dbReference type="VEuPathDB" id="MicrosporidiaDB:VCUG_01556"/>
<dbReference type="InterPro" id="IPR007125">
    <property type="entry name" value="H2A/H2B/H3"/>
</dbReference>
<proteinExistence type="predicted"/>
<dbReference type="SUPFAM" id="SSF47113">
    <property type="entry name" value="Histone-fold"/>
    <property type="match status" value="1"/>
</dbReference>
<dbReference type="EMBL" id="GL877428">
    <property type="protein sequence ID" value="ELA46937.1"/>
    <property type="molecule type" value="Genomic_DNA"/>
</dbReference>
<dbReference type="GO" id="GO:0046982">
    <property type="term" value="F:protein heterodimerization activity"/>
    <property type="evidence" value="ECO:0007669"/>
    <property type="project" value="InterPro"/>
</dbReference>
<keyword evidence="2" id="KW-0472">Membrane</keyword>
<feature type="compositionally biased region" description="Basic and acidic residues" evidence="1">
    <location>
        <begin position="74"/>
        <end position="87"/>
    </location>
</feature>
<feature type="transmembrane region" description="Helical" evidence="2">
    <location>
        <begin position="120"/>
        <end position="141"/>
    </location>
</feature>
<dbReference type="OMA" id="IPMASTK"/>
<dbReference type="GO" id="GO:0003677">
    <property type="term" value="F:DNA binding"/>
    <property type="evidence" value="ECO:0007669"/>
    <property type="project" value="InterPro"/>
</dbReference>
<gene>
    <name evidence="4" type="ORF">VCUG_01556</name>
</gene>
<keyword evidence="5" id="KW-1185">Reference proteome</keyword>
<organism evidence="4 5">
    <name type="scientific">Vavraia culicis (isolate floridensis)</name>
    <name type="common">Microsporidian parasite</name>
    <dbReference type="NCBI Taxonomy" id="948595"/>
    <lineage>
        <taxon>Eukaryota</taxon>
        <taxon>Fungi</taxon>
        <taxon>Fungi incertae sedis</taxon>
        <taxon>Microsporidia</taxon>
        <taxon>Pleistophoridae</taxon>
        <taxon>Vavraia</taxon>
    </lineage>
</organism>
<accession>L2GUB7</accession>
<evidence type="ECO:0000313" key="5">
    <source>
        <dbReference type="Proteomes" id="UP000011081"/>
    </source>
</evidence>
<evidence type="ECO:0000256" key="1">
    <source>
        <dbReference type="SAM" id="MobiDB-lite"/>
    </source>
</evidence>